<dbReference type="InterPro" id="IPR028889">
    <property type="entry name" value="USP"/>
</dbReference>
<comment type="caution">
    <text evidence="3">The sequence shown here is derived from an EMBL/GenBank/DDBJ whole genome shotgun (WGS) entry which is preliminary data.</text>
</comment>
<protein>
    <recommendedName>
        <fullName evidence="2">USP domain-containing protein</fullName>
    </recommendedName>
</protein>
<organism evidence="3 4">
    <name type="scientific">Cylindrotheca closterium</name>
    <dbReference type="NCBI Taxonomy" id="2856"/>
    <lineage>
        <taxon>Eukaryota</taxon>
        <taxon>Sar</taxon>
        <taxon>Stramenopiles</taxon>
        <taxon>Ochrophyta</taxon>
        <taxon>Bacillariophyta</taxon>
        <taxon>Bacillariophyceae</taxon>
        <taxon>Bacillariophycidae</taxon>
        <taxon>Bacillariales</taxon>
        <taxon>Bacillariaceae</taxon>
        <taxon>Cylindrotheca</taxon>
    </lineage>
</organism>
<feature type="compositionally biased region" description="Basic and acidic residues" evidence="1">
    <location>
        <begin position="236"/>
        <end position="245"/>
    </location>
</feature>
<gene>
    <name evidence="3" type="ORF">CYCCA115_LOCUS17504</name>
</gene>
<feature type="compositionally biased region" description="Basic residues" evidence="1">
    <location>
        <begin position="264"/>
        <end position="275"/>
    </location>
</feature>
<dbReference type="Proteomes" id="UP001295423">
    <property type="component" value="Unassembled WGS sequence"/>
</dbReference>
<dbReference type="PROSITE" id="PS50235">
    <property type="entry name" value="USP_3"/>
    <property type="match status" value="1"/>
</dbReference>
<dbReference type="InterPro" id="IPR018200">
    <property type="entry name" value="USP_CS"/>
</dbReference>
<dbReference type="InterPro" id="IPR001394">
    <property type="entry name" value="Peptidase_C19_UCH"/>
</dbReference>
<evidence type="ECO:0000259" key="2">
    <source>
        <dbReference type="PROSITE" id="PS50235"/>
    </source>
</evidence>
<dbReference type="InterPro" id="IPR038765">
    <property type="entry name" value="Papain-like_cys_pep_sf"/>
</dbReference>
<evidence type="ECO:0000313" key="4">
    <source>
        <dbReference type="Proteomes" id="UP001295423"/>
    </source>
</evidence>
<dbReference type="CDD" id="cd02257">
    <property type="entry name" value="Peptidase_C19"/>
    <property type="match status" value="1"/>
</dbReference>
<feature type="region of interest" description="Disordered" evidence="1">
    <location>
        <begin position="543"/>
        <end position="580"/>
    </location>
</feature>
<proteinExistence type="predicted"/>
<feature type="region of interest" description="Disordered" evidence="1">
    <location>
        <begin position="116"/>
        <end position="139"/>
    </location>
</feature>
<dbReference type="GO" id="GO:0005634">
    <property type="term" value="C:nucleus"/>
    <property type="evidence" value="ECO:0007669"/>
    <property type="project" value="TreeGrafter"/>
</dbReference>
<feature type="compositionally biased region" description="Polar residues" evidence="1">
    <location>
        <begin position="291"/>
        <end position="302"/>
    </location>
</feature>
<dbReference type="InterPro" id="IPR050164">
    <property type="entry name" value="Peptidase_C19"/>
</dbReference>
<feature type="compositionally biased region" description="Polar residues" evidence="1">
    <location>
        <begin position="392"/>
        <end position="403"/>
    </location>
</feature>
<accession>A0AAD2G098</accession>
<dbReference type="Pfam" id="PF00443">
    <property type="entry name" value="UCH"/>
    <property type="match status" value="1"/>
</dbReference>
<sequence length="921" mass="103568">MSNPKTIKKRVVCPFDRVAVSGSSKLAQTNVLEPPKNTTVDVDPKLIYLCGKYKIPWKKVKSIHFLEEDEGFELQSEKHNAVVSSPLGNNWQHCYRLLHKYWQKQLDLRDRKLEEQNQQEEEERRSKRPNKSRGVYSRSSYTTKKSKWLALNENRNNFDESDDEGTFNMTRPKRKALDDEEQEQEQEQSMGEAENEFDSVPVQGDDDHNVEDGDEEEEQNQEQAMEDAVAAVDLAELEKEDKEESSQPEIQDPDTEPEEAPKPPSRKKKLKRKRVHQQDDSDDEMFGAEMTTPNLQSRTVSPHTVARNHFDDDDDDDDDDDENDGAQPVISSKANKTVTPEITSFFPGRKKAKKVDTQQASAPPSVKRNAPPSNFFAPKRSTVASPMPPSSEDCQSTVAASQTPTIVDSQSTVVASQTPTIMDSQSTIIASPESSSSSSKRSLAKAAAAAQVESAKRKITFHKYGGNSSTKKEKSIEEEDPLVDSPPRSLNRTPPFRRKNMLGKRTYGFSQKKLDKASMALETANVNQSPIRHNLTSALLLSPGRKKRSTMNDSLATLSPSRGRTPSRSPLASSPPPLPMPDFRGIKNIGNTCYMNASLQMLYSVPSFLEQLASGGKLPKHSVVSSIVELFQDLQQVKRTSASARDIKMAVDDKTNKFRGYQQRDANEFLGDLLDTMHEELVDAETAAEKEVKNKGDYPTDNFFRLDVAVCLKCKSCGYTRTKEEMYRYLSLDILQKEGDESSKPNVEQCLEEFFKPEDREIKCEKCDEGLVAEQTMKVLSRPKAILLHLKRFAMVEQPRKDGETTPSFVLRKNKAPLELTKSLSLDPFFGKEDSQEGQTEAAASKQEYKIQSIVHHIGTSAESGHYTADALRKDPKDDSGKGKTWVSFDDTMVEQVSEADVLEDKPRRKTAYMMLYTLGP</sequence>
<reference evidence="3" key="1">
    <citation type="submission" date="2023-08" db="EMBL/GenBank/DDBJ databases">
        <authorList>
            <person name="Audoor S."/>
            <person name="Bilcke G."/>
        </authorList>
    </citation>
    <scope>NUCLEOTIDE SEQUENCE</scope>
</reference>
<dbReference type="Gene3D" id="3.90.70.10">
    <property type="entry name" value="Cysteine proteinases"/>
    <property type="match status" value="1"/>
</dbReference>
<feature type="region of interest" description="Disordered" evidence="1">
    <location>
        <begin position="424"/>
        <end position="500"/>
    </location>
</feature>
<keyword evidence="4" id="KW-1185">Reference proteome</keyword>
<evidence type="ECO:0000256" key="1">
    <source>
        <dbReference type="SAM" id="MobiDB-lite"/>
    </source>
</evidence>
<dbReference type="PANTHER" id="PTHR24006">
    <property type="entry name" value="UBIQUITIN CARBOXYL-TERMINAL HYDROLASE"/>
    <property type="match status" value="1"/>
</dbReference>
<name>A0AAD2G098_9STRA</name>
<dbReference type="SUPFAM" id="SSF54001">
    <property type="entry name" value="Cysteine proteinases"/>
    <property type="match status" value="1"/>
</dbReference>
<dbReference type="AlphaFoldDB" id="A0AAD2G098"/>
<feature type="domain" description="USP" evidence="2">
    <location>
        <begin position="584"/>
        <end position="920"/>
    </location>
</feature>
<feature type="compositionally biased region" description="Polar residues" evidence="1">
    <location>
        <begin position="329"/>
        <end position="342"/>
    </location>
</feature>
<dbReference type="GO" id="GO:0016579">
    <property type="term" value="P:protein deubiquitination"/>
    <property type="evidence" value="ECO:0007669"/>
    <property type="project" value="InterPro"/>
</dbReference>
<dbReference type="EMBL" id="CAKOGP040001980">
    <property type="protein sequence ID" value="CAJ1959080.1"/>
    <property type="molecule type" value="Genomic_DNA"/>
</dbReference>
<feature type="compositionally biased region" description="Acidic residues" evidence="1">
    <location>
        <begin position="311"/>
        <end position="324"/>
    </location>
</feature>
<evidence type="ECO:0000313" key="3">
    <source>
        <dbReference type="EMBL" id="CAJ1959080.1"/>
    </source>
</evidence>
<feature type="compositionally biased region" description="Low complexity" evidence="1">
    <location>
        <begin position="424"/>
        <end position="453"/>
    </location>
</feature>
<dbReference type="GO" id="GO:0004843">
    <property type="term" value="F:cysteine-type deubiquitinase activity"/>
    <property type="evidence" value="ECO:0007669"/>
    <property type="project" value="InterPro"/>
</dbReference>
<dbReference type="GO" id="GO:0005829">
    <property type="term" value="C:cytosol"/>
    <property type="evidence" value="ECO:0007669"/>
    <property type="project" value="TreeGrafter"/>
</dbReference>
<feature type="region of interest" description="Disordered" evidence="1">
    <location>
        <begin position="152"/>
        <end position="403"/>
    </location>
</feature>
<feature type="compositionally biased region" description="Low complexity" evidence="1">
    <location>
        <begin position="559"/>
        <end position="572"/>
    </location>
</feature>
<dbReference type="PROSITE" id="PS00972">
    <property type="entry name" value="USP_1"/>
    <property type="match status" value="1"/>
</dbReference>